<dbReference type="Proteomes" id="UP000616151">
    <property type="component" value="Unassembled WGS sequence"/>
</dbReference>
<sequence length="312" mass="35798">MSIGHKVRVALRQGIAMASSVTMPRDKSLKLERYLRGQEDARMLAQSDYAVVSYGKSGRTWLCVLLSRYFQLRYKLPADRLLQYDSLHVLDRAVPRVMFTHDNYLGDYTGTQDSKADYAGSRVVLLARHPADTAVSQFFQWKHRMRDRKKYINNYPDPKDDVPLIDFVLGESAGIPKIIRFMNLWAAEFDKLKAIRVVRYETLRRDTAKTLGNVLEFMNEMATDTELAQCVEFASVENMRKMEKDTFFKGVGDRMTPGDASNPDSYKVRRAKVGGYRDYFTEDEVARIDELVARTLSPAYGYSEAPPDPRVV</sequence>
<keyword evidence="2" id="KW-1185">Reference proteome</keyword>
<gene>
    <name evidence="1" type="ORF">JHL16_12030</name>
</gene>
<name>A0ACC5R338_9HYPH</name>
<organism evidence="1 2">
    <name type="scientific">Taklimakanibacter albus</name>
    <dbReference type="NCBI Taxonomy" id="2800327"/>
    <lineage>
        <taxon>Bacteria</taxon>
        <taxon>Pseudomonadati</taxon>
        <taxon>Pseudomonadota</taxon>
        <taxon>Alphaproteobacteria</taxon>
        <taxon>Hyphomicrobiales</taxon>
        <taxon>Aestuariivirgaceae</taxon>
        <taxon>Taklimakanibacter</taxon>
    </lineage>
</organism>
<dbReference type="EMBL" id="JAENHL010000007">
    <property type="protein sequence ID" value="MBK1867076.1"/>
    <property type="molecule type" value="Genomic_DNA"/>
</dbReference>
<evidence type="ECO:0000313" key="1">
    <source>
        <dbReference type="EMBL" id="MBK1867076.1"/>
    </source>
</evidence>
<reference evidence="1" key="1">
    <citation type="submission" date="2021-01" db="EMBL/GenBank/DDBJ databases">
        <authorList>
            <person name="Sun Q."/>
        </authorList>
    </citation>
    <scope>NUCLEOTIDE SEQUENCE</scope>
    <source>
        <strain evidence="1">YIM B02566</strain>
    </source>
</reference>
<comment type="caution">
    <text evidence="1">The sequence shown here is derived from an EMBL/GenBank/DDBJ whole genome shotgun (WGS) entry which is preliminary data.</text>
</comment>
<accession>A0ACC5R338</accession>
<proteinExistence type="predicted"/>
<protein>
    <submittedName>
        <fullName evidence="1">Sulfotransferase domain-containing protein</fullName>
    </submittedName>
</protein>
<evidence type="ECO:0000313" key="2">
    <source>
        <dbReference type="Proteomes" id="UP000616151"/>
    </source>
</evidence>